<accession>A0A8J4XQV1</accession>
<dbReference type="Proteomes" id="UP000770661">
    <property type="component" value="Unassembled WGS sequence"/>
</dbReference>
<organism evidence="2 3">
    <name type="scientific">Chionoecetes opilio</name>
    <name type="common">Atlantic snow crab</name>
    <name type="synonym">Cancer opilio</name>
    <dbReference type="NCBI Taxonomy" id="41210"/>
    <lineage>
        <taxon>Eukaryota</taxon>
        <taxon>Metazoa</taxon>
        <taxon>Ecdysozoa</taxon>
        <taxon>Arthropoda</taxon>
        <taxon>Crustacea</taxon>
        <taxon>Multicrustacea</taxon>
        <taxon>Malacostraca</taxon>
        <taxon>Eumalacostraca</taxon>
        <taxon>Eucarida</taxon>
        <taxon>Decapoda</taxon>
        <taxon>Pleocyemata</taxon>
        <taxon>Brachyura</taxon>
        <taxon>Eubrachyura</taxon>
        <taxon>Majoidea</taxon>
        <taxon>Majidae</taxon>
        <taxon>Chionoecetes</taxon>
    </lineage>
</organism>
<keyword evidence="3" id="KW-1185">Reference proteome</keyword>
<gene>
    <name evidence="2" type="ORF">GWK47_002159</name>
</gene>
<evidence type="ECO:0000256" key="1">
    <source>
        <dbReference type="SAM" id="MobiDB-lite"/>
    </source>
</evidence>
<reference evidence="2" key="1">
    <citation type="submission" date="2020-07" db="EMBL/GenBank/DDBJ databases">
        <title>The High-quality genome of the commercially important snow crab, Chionoecetes opilio.</title>
        <authorList>
            <person name="Jeong J.-H."/>
            <person name="Ryu S."/>
        </authorList>
    </citation>
    <scope>NUCLEOTIDE SEQUENCE</scope>
    <source>
        <strain evidence="2">MADBK_172401_WGS</strain>
        <tissue evidence="2">Digestive gland</tissue>
    </source>
</reference>
<protein>
    <submittedName>
        <fullName evidence="2">Uncharacterized protein</fullName>
    </submittedName>
</protein>
<dbReference type="AlphaFoldDB" id="A0A8J4XQV1"/>
<dbReference type="OrthoDB" id="6114058at2759"/>
<evidence type="ECO:0000313" key="3">
    <source>
        <dbReference type="Proteomes" id="UP000770661"/>
    </source>
</evidence>
<name>A0A8J4XQV1_CHIOP</name>
<comment type="caution">
    <text evidence="2">The sequence shown here is derived from an EMBL/GenBank/DDBJ whole genome shotgun (WGS) entry which is preliminary data.</text>
</comment>
<dbReference type="EMBL" id="JACEEZ010022772">
    <property type="protein sequence ID" value="KAG0712015.1"/>
    <property type="molecule type" value="Genomic_DNA"/>
</dbReference>
<sequence>MGLLFAKRDPREGEKGPRRTYFPFPGKAAEGGEAFFANPNFSLSPSLLQAPYLEYDAQSETELNDAIRVYEEKEPQIVIGAQPYMFEPEYKVDEQVLAEPAEDKNMDSIRGGVWVLILTAVLVSCASASKPLKSKTPRQVSNFCGSSWL</sequence>
<feature type="region of interest" description="Disordered" evidence="1">
    <location>
        <begin position="1"/>
        <end position="23"/>
    </location>
</feature>
<evidence type="ECO:0000313" key="2">
    <source>
        <dbReference type="EMBL" id="KAG0712015.1"/>
    </source>
</evidence>
<proteinExistence type="predicted"/>
<feature type="compositionally biased region" description="Basic and acidic residues" evidence="1">
    <location>
        <begin position="1"/>
        <end position="17"/>
    </location>
</feature>